<evidence type="ECO:0000256" key="1">
    <source>
        <dbReference type="ARBA" id="ARBA00000085"/>
    </source>
</evidence>
<feature type="coiled-coil region" evidence="7">
    <location>
        <begin position="898"/>
        <end position="932"/>
    </location>
</feature>
<dbReference type="SMART" id="SM00387">
    <property type="entry name" value="HATPase_c"/>
    <property type="match status" value="1"/>
</dbReference>
<dbReference type="RefSeq" id="WP_265264446.1">
    <property type="nucleotide sequence ID" value="NZ_JAIHOM010000042.1"/>
</dbReference>
<dbReference type="SMART" id="SM00388">
    <property type="entry name" value="HisKA"/>
    <property type="match status" value="1"/>
</dbReference>
<dbReference type="SMART" id="SM00086">
    <property type="entry name" value="PAC"/>
    <property type="match status" value="6"/>
</dbReference>
<evidence type="ECO:0000259" key="9">
    <source>
        <dbReference type="PROSITE" id="PS50112"/>
    </source>
</evidence>
<dbReference type="InterPro" id="IPR013656">
    <property type="entry name" value="PAS_4"/>
</dbReference>
<organism evidence="11 12">
    <name type="scientific">Spirulina subsalsa FACHB-351</name>
    <dbReference type="NCBI Taxonomy" id="234711"/>
    <lineage>
        <taxon>Bacteria</taxon>
        <taxon>Bacillati</taxon>
        <taxon>Cyanobacteriota</taxon>
        <taxon>Cyanophyceae</taxon>
        <taxon>Spirulinales</taxon>
        <taxon>Spirulinaceae</taxon>
        <taxon>Spirulina</taxon>
    </lineage>
</organism>
<dbReference type="InterPro" id="IPR000700">
    <property type="entry name" value="PAS-assoc_C"/>
</dbReference>
<dbReference type="InterPro" id="IPR013767">
    <property type="entry name" value="PAS_fold"/>
</dbReference>
<feature type="domain" description="PAS" evidence="9">
    <location>
        <begin position="151"/>
        <end position="221"/>
    </location>
</feature>
<dbReference type="NCBIfam" id="TIGR00229">
    <property type="entry name" value="sensory_box"/>
    <property type="match status" value="5"/>
</dbReference>
<feature type="domain" description="PAS" evidence="9">
    <location>
        <begin position="526"/>
        <end position="597"/>
    </location>
</feature>
<accession>A0ABT3L565</accession>
<comment type="catalytic activity">
    <reaction evidence="1">
        <text>ATP + protein L-histidine = ADP + protein N-phospho-L-histidine.</text>
        <dbReference type="EC" id="2.7.13.3"/>
    </reaction>
</comment>
<dbReference type="InterPro" id="IPR035965">
    <property type="entry name" value="PAS-like_dom_sf"/>
</dbReference>
<dbReference type="InterPro" id="IPR003594">
    <property type="entry name" value="HATPase_dom"/>
</dbReference>
<gene>
    <name evidence="11" type="ORF">K4A83_10310</name>
</gene>
<dbReference type="Pfam" id="PF08447">
    <property type="entry name" value="PAS_3"/>
    <property type="match status" value="2"/>
</dbReference>
<dbReference type="Pfam" id="PF02518">
    <property type="entry name" value="HATPase_c"/>
    <property type="match status" value="1"/>
</dbReference>
<dbReference type="EC" id="2.7.13.3" evidence="2"/>
<dbReference type="InterPro" id="IPR036890">
    <property type="entry name" value="HATPase_C_sf"/>
</dbReference>
<feature type="domain" description="Histidine kinase" evidence="8">
    <location>
        <begin position="941"/>
        <end position="1199"/>
    </location>
</feature>
<evidence type="ECO:0000259" key="8">
    <source>
        <dbReference type="PROSITE" id="PS50109"/>
    </source>
</evidence>
<dbReference type="PROSITE" id="PS50112">
    <property type="entry name" value="PAS"/>
    <property type="match status" value="7"/>
</dbReference>
<evidence type="ECO:0000256" key="5">
    <source>
        <dbReference type="ARBA" id="ARBA00022777"/>
    </source>
</evidence>
<evidence type="ECO:0000256" key="3">
    <source>
        <dbReference type="ARBA" id="ARBA00022553"/>
    </source>
</evidence>
<keyword evidence="12" id="KW-1185">Reference proteome</keyword>
<keyword evidence="7" id="KW-0175">Coiled coil</keyword>
<dbReference type="Pfam" id="PF13426">
    <property type="entry name" value="PAS_9"/>
    <property type="match status" value="1"/>
</dbReference>
<feature type="domain" description="PAC" evidence="10">
    <location>
        <begin position="601"/>
        <end position="653"/>
    </location>
</feature>
<dbReference type="PRINTS" id="PR00344">
    <property type="entry name" value="BCTRLSENSOR"/>
</dbReference>
<reference evidence="11 12" key="1">
    <citation type="submission" date="2021-08" db="EMBL/GenBank/DDBJ databases">
        <title>Draft genome sequence of Spirulina subsalsa with high tolerance to salinity and hype-accumulation of phycocyanin.</title>
        <authorList>
            <person name="Pei H."/>
            <person name="Jiang L."/>
        </authorList>
    </citation>
    <scope>NUCLEOTIDE SEQUENCE [LARGE SCALE GENOMIC DNA]</scope>
    <source>
        <strain evidence="11 12">FACHB-351</strain>
    </source>
</reference>
<dbReference type="Gene3D" id="3.30.450.20">
    <property type="entry name" value="PAS domain"/>
    <property type="match status" value="7"/>
</dbReference>
<evidence type="ECO:0000256" key="4">
    <source>
        <dbReference type="ARBA" id="ARBA00022679"/>
    </source>
</evidence>
<sequence>MPSFFQPSNSQLTENRLLDNPERLRALADNVLGILYQFKLTPEGTYSFPYISAGIEALLGISPQQIEQDASVMINLTHPEDQSRFEQTVGYSAQTLTVWEWEGRMILPTGEEKWVKAASRPEKQRDGSIVWDGWILDITQSKRDQMALQAAFKRMETILAGSSDGFLALDKQWHFTQLNPMGEKLFGKTQAELLGQNIWDIYSDAIDSPFYTNYHYAVEHRVPVTFEEYYPPFDTWFEVRAYPVGDELFSYFTNINARKQLELRIEEQITALEKTEKRYSLLVEQNPLAVIEWDLEGNVVSWNKTAEGIFGYSAQEVIGFPMLDRLIPAEFQPNIQAIIKALLEQTGGTYSNNENITKDGRRITCDWYNSPLVDETGRVTGIVSLAWDVSDRLAAEKERQTLAAVVRNSTDFLGVANLDGSAAYLNPTGRQMVKFQPEDITPYSMLDFIPSEQHDFLQQEILPTVLKQGNWRGEFYLRNWADDSAIPVDFNLFLVKNPDTGEPICLASATRDISEEKKAKARIQEVQNFLTSVLEALPVGVIAKEAENLRFVLWNNAATALLGHKAEEVIGKNDYDFFTREQADFFTQKDREVLNSGQVLDIPEEAILRGDGETRILHSRKTAVLDCEGNPQYLLAITEDITERKQAEDLLRESEQRLNSILASLQDIVWSACHKTYQLLYINPVAEQIYGRPASDFYENSNLWFEVVHPEDQPQVISGSERLFNQGFNEMEYRILRPDGEERHLLQRSYLVRDETGEILRMDGIARDITEQKLAAQQLRESEQRYQVLADAAPIGVIYTDVNYNCLYVNDRWSKLTGLNLEQSLDQAWTQAIAKSDREKLLQAWNSHSWLDHSFQAECRIQDVNRKVRWVIYQAKPILGEGGGITGYVGTLTDITERKRAERDIKHKAQELEKALQELQQTQTRLIQSEKMSSLGQLVAGIAHEINNPVNFIYGNLEHIKTYATDLQEIVKTYQESYPEPTPEVQDILEELDIDFLLEDLPKTLNSIQVGAKRIRSIVASLRTFSRLDEAECKDVNIHEGLDSTLLILQNRLKAKPESPAIMVHRNYGELPQIQCYAGQLNQVFMNILVNALDSLEERDKNRTYEQIHAQPSVITITTQLLGSREVQIRIKDNGLGIPESVKSRIFDPFFTTKSIGKGTGLGMSISYQIVTERHRGSLECVSEVGQGAEFIITIPVHQRES</sequence>
<feature type="domain" description="PAS" evidence="9">
    <location>
        <begin position="275"/>
        <end position="346"/>
    </location>
</feature>
<proteinExistence type="predicted"/>
<dbReference type="Pfam" id="PF08448">
    <property type="entry name" value="PAS_4"/>
    <property type="match status" value="2"/>
</dbReference>
<feature type="domain" description="PAS" evidence="9">
    <location>
        <begin position="782"/>
        <end position="858"/>
    </location>
</feature>
<dbReference type="EMBL" id="JAIHOM010000042">
    <property type="protein sequence ID" value="MCW6036652.1"/>
    <property type="molecule type" value="Genomic_DNA"/>
</dbReference>
<feature type="domain" description="PAS" evidence="9">
    <location>
        <begin position="654"/>
        <end position="727"/>
    </location>
</feature>
<dbReference type="CDD" id="cd00082">
    <property type="entry name" value="HisKA"/>
    <property type="match status" value="1"/>
</dbReference>
<dbReference type="InterPro" id="IPR013655">
    <property type="entry name" value="PAS_fold_3"/>
</dbReference>
<feature type="domain" description="PAS" evidence="9">
    <location>
        <begin position="38"/>
        <end position="96"/>
    </location>
</feature>
<dbReference type="InterPro" id="IPR001610">
    <property type="entry name" value="PAC"/>
</dbReference>
<dbReference type="SUPFAM" id="SSF47384">
    <property type="entry name" value="Homodimeric domain of signal transducing histidine kinase"/>
    <property type="match status" value="1"/>
</dbReference>
<dbReference type="InterPro" id="IPR052162">
    <property type="entry name" value="Sensor_kinase/Photoreceptor"/>
</dbReference>
<keyword evidence="6" id="KW-0902">Two-component regulatory system</keyword>
<feature type="coiled-coil region" evidence="7">
    <location>
        <begin position="637"/>
        <end position="664"/>
    </location>
</feature>
<evidence type="ECO:0000256" key="6">
    <source>
        <dbReference type="ARBA" id="ARBA00023012"/>
    </source>
</evidence>
<feature type="domain" description="PAS" evidence="9">
    <location>
        <begin position="398"/>
        <end position="469"/>
    </location>
</feature>
<keyword evidence="3" id="KW-0597">Phosphoprotein</keyword>
<dbReference type="CDD" id="cd00130">
    <property type="entry name" value="PAS"/>
    <property type="match status" value="7"/>
</dbReference>
<keyword evidence="4" id="KW-0808">Transferase</keyword>
<dbReference type="PROSITE" id="PS50109">
    <property type="entry name" value="HIS_KIN"/>
    <property type="match status" value="1"/>
</dbReference>
<keyword evidence="5" id="KW-0418">Kinase</keyword>
<dbReference type="InterPro" id="IPR036097">
    <property type="entry name" value="HisK_dim/P_sf"/>
</dbReference>
<dbReference type="SMART" id="SM00091">
    <property type="entry name" value="PAS"/>
    <property type="match status" value="7"/>
</dbReference>
<feature type="domain" description="PAC" evidence="10">
    <location>
        <begin position="349"/>
        <end position="401"/>
    </location>
</feature>
<evidence type="ECO:0000313" key="12">
    <source>
        <dbReference type="Proteomes" id="UP001526426"/>
    </source>
</evidence>
<dbReference type="PANTHER" id="PTHR43304">
    <property type="entry name" value="PHYTOCHROME-LIKE PROTEIN CPH1"/>
    <property type="match status" value="1"/>
</dbReference>
<dbReference type="InterPro" id="IPR004358">
    <property type="entry name" value="Sig_transdc_His_kin-like_C"/>
</dbReference>
<dbReference type="SUPFAM" id="SSF55874">
    <property type="entry name" value="ATPase domain of HSP90 chaperone/DNA topoisomerase II/histidine kinase"/>
    <property type="match status" value="1"/>
</dbReference>
<comment type="caution">
    <text evidence="11">The sequence shown here is derived from an EMBL/GenBank/DDBJ whole genome shotgun (WGS) entry which is preliminary data.</text>
</comment>
<dbReference type="Gene3D" id="1.10.287.130">
    <property type="match status" value="1"/>
</dbReference>
<feature type="domain" description="PAC" evidence="10">
    <location>
        <begin position="729"/>
        <end position="781"/>
    </location>
</feature>
<dbReference type="PROSITE" id="PS50113">
    <property type="entry name" value="PAC"/>
    <property type="match status" value="4"/>
</dbReference>
<dbReference type="Gene3D" id="2.10.70.100">
    <property type="match status" value="1"/>
</dbReference>
<dbReference type="InterPro" id="IPR000014">
    <property type="entry name" value="PAS"/>
</dbReference>
<evidence type="ECO:0000313" key="11">
    <source>
        <dbReference type="EMBL" id="MCW6036652.1"/>
    </source>
</evidence>
<dbReference type="InterPro" id="IPR003661">
    <property type="entry name" value="HisK_dim/P_dom"/>
</dbReference>
<name>A0ABT3L565_9CYAN</name>
<dbReference type="InterPro" id="IPR005467">
    <property type="entry name" value="His_kinase_dom"/>
</dbReference>
<protein>
    <recommendedName>
        <fullName evidence="2">histidine kinase</fullName>
        <ecNumber evidence="2">2.7.13.3</ecNumber>
    </recommendedName>
</protein>
<feature type="domain" description="PAC" evidence="10">
    <location>
        <begin position="855"/>
        <end position="907"/>
    </location>
</feature>
<dbReference type="Gene3D" id="3.30.565.10">
    <property type="entry name" value="Histidine kinase-like ATPase, C-terminal domain"/>
    <property type="match status" value="1"/>
</dbReference>
<evidence type="ECO:0000256" key="7">
    <source>
        <dbReference type="SAM" id="Coils"/>
    </source>
</evidence>
<evidence type="ECO:0000256" key="2">
    <source>
        <dbReference type="ARBA" id="ARBA00012438"/>
    </source>
</evidence>
<dbReference type="SUPFAM" id="SSF55785">
    <property type="entry name" value="PYP-like sensor domain (PAS domain)"/>
    <property type="match status" value="7"/>
</dbReference>
<dbReference type="Pfam" id="PF00989">
    <property type="entry name" value="PAS"/>
    <property type="match status" value="2"/>
</dbReference>
<dbReference type="PANTHER" id="PTHR43304:SF1">
    <property type="entry name" value="PAC DOMAIN-CONTAINING PROTEIN"/>
    <property type="match status" value="1"/>
</dbReference>
<evidence type="ECO:0000259" key="10">
    <source>
        <dbReference type="PROSITE" id="PS50113"/>
    </source>
</evidence>
<dbReference type="Proteomes" id="UP001526426">
    <property type="component" value="Unassembled WGS sequence"/>
</dbReference>